<evidence type="ECO:0000259" key="2">
    <source>
        <dbReference type="PROSITE" id="PS50110"/>
    </source>
</evidence>
<accession>A0A0X8X156</accession>
<dbReference type="InterPro" id="IPR011006">
    <property type="entry name" value="CheY-like_superfamily"/>
</dbReference>
<dbReference type="PROSITE" id="PS50930">
    <property type="entry name" value="HTH_LYTTR"/>
    <property type="match status" value="1"/>
</dbReference>
<keyword evidence="5" id="KW-1185">Reference proteome</keyword>
<proteinExistence type="predicted"/>
<feature type="domain" description="HTH LytTR-type" evidence="3">
    <location>
        <begin position="152"/>
        <end position="241"/>
    </location>
</feature>
<gene>
    <name evidence="4" type="primary">ypdB_3</name>
    <name evidence="4" type="ORF">MgSA37_01916</name>
</gene>
<name>A0A0X8X156_9SPHI</name>
<keyword evidence="1" id="KW-0597">Phosphoprotein</keyword>
<dbReference type="SMART" id="SM00448">
    <property type="entry name" value="REC"/>
    <property type="match status" value="1"/>
</dbReference>
<reference evidence="4 5" key="1">
    <citation type="submission" date="2015-12" db="EMBL/GenBank/DDBJ databases">
        <title>Genome sequence of Mucilaginibacter gotjawali.</title>
        <authorList>
            <person name="Lee J.S."/>
            <person name="Lee K.C."/>
            <person name="Kim K.K."/>
            <person name="Lee B.W."/>
        </authorList>
    </citation>
    <scope>NUCLEOTIDE SEQUENCE [LARGE SCALE GENOMIC DNA]</scope>
    <source>
        <strain evidence="4 5">SA3-7</strain>
    </source>
</reference>
<dbReference type="Proteomes" id="UP000218263">
    <property type="component" value="Chromosome"/>
</dbReference>
<sequence>MTLSEPMELINCVVIDDDELDRLAVETYLEQYPLVKLLGSFSNPVECLEITHTNNLDLLFLDIDMPYINGIDFLNSFKNPPLCIFITSYPEYAIEGFETRALDFLLKPLKPERFARSMARATEFLQIKNKAKLYDIHFAEDFLIIKESYDLIKIKVSDIIYLEALKDYTKVITPTKTYLTLSNLKNFFEKLPENRFLRIHRSFAVAISQIRKLEQNELLLDSLRLPVGKTFKNEISKVLLSMEY</sequence>
<dbReference type="SUPFAM" id="SSF52172">
    <property type="entry name" value="CheY-like"/>
    <property type="match status" value="1"/>
</dbReference>
<feature type="modified residue" description="4-aspartylphosphate" evidence="1">
    <location>
        <position position="62"/>
    </location>
</feature>
<evidence type="ECO:0000313" key="5">
    <source>
        <dbReference type="Proteomes" id="UP000218263"/>
    </source>
</evidence>
<protein>
    <submittedName>
        <fullName evidence="4">Transcriptional regulatory protein YpdB</fullName>
    </submittedName>
</protein>
<dbReference type="Gene3D" id="3.40.50.2300">
    <property type="match status" value="1"/>
</dbReference>
<dbReference type="PROSITE" id="PS50110">
    <property type="entry name" value="RESPONSE_REGULATORY"/>
    <property type="match status" value="1"/>
</dbReference>
<dbReference type="Gene3D" id="2.40.50.1020">
    <property type="entry name" value="LytTr DNA-binding domain"/>
    <property type="match status" value="1"/>
</dbReference>
<organism evidence="4 5">
    <name type="scientific">Mucilaginibacter gotjawali</name>
    <dbReference type="NCBI Taxonomy" id="1550579"/>
    <lineage>
        <taxon>Bacteria</taxon>
        <taxon>Pseudomonadati</taxon>
        <taxon>Bacteroidota</taxon>
        <taxon>Sphingobacteriia</taxon>
        <taxon>Sphingobacteriales</taxon>
        <taxon>Sphingobacteriaceae</taxon>
        <taxon>Mucilaginibacter</taxon>
    </lineage>
</organism>
<dbReference type="EMBL" id="AP017313">
    <property type="protein sequence ID" value="BAU53746.1"/>
    <property type="molecule type" value="Genomic_DNA"/>
</dbReference>
<dbReference type="KEGG" id="mgot:MgSA37_01916"/>
<dbReference type="Pfam" id="PF04397">
    <property type="entry name" value="LytTR"/>
    <property type="match status" value="1"/>
</dbReference>
<evidence type="ECO:0000259" key="3">
    <source>
        <dbReference type="PROSITE" id="PS50930"/>
    </source>
</evidence>
<dbReference type="InterPro" id="IPR007492">
    <property type="entry name" value="LytTR_DNA-bd_dom"/>
</dbReference>
<dbReference type="Pfam" id="PF00072">
    <property type="entry name" value="Response_reg"/>
    <property type="match status" value="1"/>
</dbReference>
<dbReference type="PANTHER" id="PTHR37299:SF1">
    <property type="entry name" value="STAGE 0 SPORULATION PROTEIN A HOMOLOG"/>
    <property type="match status" value="1"/>
</dbReference>
<dbReference type="AlphaFoldDB" id="A0A0X8X156"/>
<dbReference type="GO" id="GO:0000156">
    <property type="term" value="F:phosphorelay response regulator activity"/>
    <property type="evidence" value="ECO:0007669"/>
    <property type="project" value="InterPro"/>
</dbReference>
<dbReference type="InterPro" id="IPR001789">
    <property type="entry name" value="Sig_transdc_resp-reg_receiver"/>
</dbReference>
<dbReference type="PANTHER" id="PTHR37299">
    <property type="entry name" value="TRANSCRIPTIONAL REGULATOR-RELATED"/>
    <property type="match status" value="1"/>
</dbReference>
<dbReference type="InterPro" id="IPR046947">
    <property type="entry name" value="LytR-like"/>
</dbReference>
<dbReference type="GO" id="GO:0003677">
    <property type="term" value="F:DNA binding"/>
    <property type="evidence" value="ECO:0007669"/>
    <property type="project" value="InterPro"/>
</dbReference>
<evidence type="ECO:0000313" key="4">
    <source>
        <dbReference type="EMBL" id="BAU53746.1"/>
    </source>
</evidence>
<dbReference type="SMART" id="SM00850">
    <property type="entry name" value="LytTR"/>
    <property type="match status" value="1"/>
</dbReference>
<feature type="domain" description="Response regulatory" evidence="2">
    <location>
        <begin position="11"/>
        <end position="122"/>
    </location>
</feature>
<evidence type="ECO:0000256" key="1">
    <source>
        <dbReference type="PROSITE-ProRule" id="PRU00169"/>
    </source>
</evidence>